<dbReference type="InParanoid" id="F0ZUL1"/>
<feature type="domain" description="THIF-type NAD/FAD binding fold" evidence="2">
    <location>
        <begin position="89"/>
        <end position="306"/>
    </location>
</feature>
<dbReference type="InterPro" id="IPR035985">
    <property type="entry name" value="Ubiquitin-activating_enz"/>
</dbReference>
<gene>
    <name evidence="3" type="ORF">DICPUDRAFT_38491</name>
</gene>
<dbReference type="PANTHER" id="PTHR43267:SF2">
    <property type="entry name" value="TRNA THREONYLCARBAMOYLADENOSINE DEHYDRATASE 1-RELATED"/>
    <property type="match status" value="1"/>
</dbReference>
<dbReference type="STRING" id="5786.F0ZUL1"/>
<dbReference type="Pfam" id="PF00899">
    <property type="entry name" value="ThiF"/>
    <property type="match status" value="1"/>
</dbReference>
<accession>F0ZUL1</accession>
<dbReference type="InterPro" id="IPR045886">
    <property type="entry name" value="ThiF/MoeB/HesA"/>
</dbReference>
<dbReference type="KEGG" id="dpp:DICPUDRAFT_38491"/>
<reference evidence="4" key="1">
    <citation type="journal article" date="2011" name="Genome Biol.">
        <title>Comparative genomics of the social amoebae Dictyostelium discoideum and Dictyostelium purpureum.</title>
        <authorList>
            <consortium name="US DOE Joint Genome Institute (JGI-PGF)"/>
            <person name="Sucgang R."/>
            <person name="Kuo A."/>
            <person name="Tian X."/>
            <person name="Salerno W."/>
            <person name="Parikh A."/>
            <person name="Feasley C.L."/>
            <person name="Dalin E."/>
            <person name="Tu H."/>
            <person name="Huang E."/>
            <person name="Barry K."/>
            <person name="Lindquist E."/>
            <person name="Shapiro H."/>
            <person name="Bruce D."/>
            <person name="Schmutz J."/>
            <person name="Salamov A."/>
            <person name="Fey P."/>
            <person name="Gaudet P."/>
            <person name="Anjard C."/>
            <person name="Babu M.M."/>
            <person name="Basu S."/>
            <person name="Bushmanova Y."/>
            <person name="van der Wel H."/>
            <person name="Katoh-Kurasawa M."/>
            <person name="Dinh C."/>
            <person name="Coutinho P.M."/>
            <person name="Saito T."/>
            <person name="Elias M."/>
            <person name="Schaap P."/>
            <person name="Kay R.R."/>
            <person name="Henrissat B."/>
            <person name="Eichinger L."/>
            <person name="Rivero F."/>
            <person name="Putnam N.H."/>
            <person name="West C.M."/>
            <person name="Loomis W.F."/>
            <person name="Chisholm R.L."/>
            <person name="Shaulsky G."/>
            <person name="Strassmann J.E."/>
            <person name="Queller D.C."/>
            <person name="Kuspa A."/>
            <person name="Grigoriev I.V."/>
        </authorList>
    </citation>
    <scope>NUCLEOTIDE SEQUENCE [LARGE SCALE GENOMIC DNA]</scope>
    <source>
        <strain evidence="4">QSDP1</strain>
    </source>
</reference>
<dbReference type="VEuPathDB" id="AmoebaDB:DICPUDRAFT_38491"/>
<dbReference type="FunCoup" id="F0ZUL1">
    <property type="interactions" value="27"/>
</dbReference>
<evidence type="ECO:0000313" key="4">
    <source>
        <dbReference type="Proteomes" id="UP000001064"/>
    </source>
</evidence>
<dbReference type="GO" id="GO:0061503">
    <property type="term" value="F:tRNA threonylcarbamoyladenosine dehydratase"/>
    <property type="evidence" value="ECO:0000318"/>
    <property type="project" value="GO_Central"/>
</dbReference>
<dbReference type="OrthoDB" id="10265862at2759"/>
<dbReference type="AlphaFoldDB" id="F0ZUL1"/>
<proteinExistence type="predicted"/>
<keyword evidence="4" id="KW-1185">Reference proteome</keyword>
<dbReference type="SUPFAM" id="SSF69572">
    <property type="entry name" value="Activating enzymes of the ubiquitin-like proteins"/>
    <property type="match status" value="1"/>
</dbReference>
<dbReference type="OMA" id="GSWVVTM"/>
<dbReference type="Gene3D" id="3.40.50.720">
    <property type="entry name" value="NAD(P)-binding Rossmann-like Domain"/>
    <property type="match status" value="1"/>
</dbReference>
<evidence type="ECO:0000259" key="2">
    <source>
        <dbReference type="Pfam" id="PF00899"/>
    </source>
</evidence>
<dbReference type="CDD" id="cd00755">
    <property type="entry name" value="YgdL_like"/>
    <property type="match status" value="1"/>
</dbReference>
<dbReference type="EMBL" id="GL871196">
    <property type="protein sequence ID" value="EGC32379.1"/>
    <property type="molecule type" value="Genomic_DNA"/>
</dbReference>
<dbReference type="GO" id="GO:0008641">
    <property type="term" value="F:ubiquitin-like modifier activating enzyme activity"/>
    <property type="evidence" value="ECO:0007669"/>
    <property type="project" value="InterPro"/>
</dbReference>
<feature type="compositionally biased region" description="Polar residues" evidence="1">
    <location>
        <begin position="37"/>
        <end position="47"/>
    </location>
</feature>
<dbReference type="GeneID" id="10507289"/>
<dbReference type="PANTHER" id="PTHR43267">
    <property type="entry name" value="TRNA THREONYLCARBAMOYLADENOSINE DEHYDRATASE"/>
    <property type="match status" value="1"/>
</dbReference>
<dbReference type="FunFam" id="3.40.50.720:FF:000449">
    <property type="entry name" value="Ubiquitin-activating enzyme (E1), putative"/>
    <property type="match status" value="1"/>
</dbReference>
<sequence length="465" mass="52262">MENKLLIAGLGAGIGAAVTYLTSSLKKNKRSQDEFENSPSSQHNTKQIRMDTDDDFIKKEDNNLSAGNLLHNDLLREEIFNEQMDRTKLYYGDEAYEKIRNSFVVVVGLGGVGGAAAHVLCRSGIKKMRLIDPDLVTLSSLNRNALAQRKDVGRSKVETMKSYFYDICPEVEVEAVQTFFTGDLAEKLLAGNPDYVLDCIDNTQTKVELLTFCHRNNIKVISSFGAGSARDPTKIFISDISYTYGCPFGREIRRLLKVNGINSGINCCYTTEIQRKKLTPLTEEERQLLLEQAVRPTLRVRTLGVAMPIPFIFGTSIGCQVLNDFAGVDTVTNGEEKCMPPPLTEYSSQLKLLIKKECKLYNTPPTFLRKFISPLDVRYLIDEIFESKSAISQKHAPVMLLLRWRSDKPAAPNNLVYLSQKEGDIHETVKNVNEHYPKEVVERIDKLLSTVVMEPLHVELANSIL</sequence>
<feature type="region of interest" description="Disordered" evidence="1">
    <location>
        <begin position="29"/>
        <end position="49"/>
    </location>
</feature>
<dbReference type="eggNOG" id="KOG2018">
    <property type="taxonomic scope" value="Eukaryota"/>
</dbReference>
<evidence type="ECO:0000256" key="1">
    <source>
        <dbReference type="SAM" id="MobiDB-lite"/>
    </source>
</evidence>
<dbReference type="Proteomes" id="UP000001064">
    <property type="component" value="Unassembled WGS sequence"/>
</dbReference>
<protein>
    <recommendedName>
        <fullName evidence="2">THIF-type NAD/FAD binding fold domain-containing protein</fullName>
    </recommendedName>
</protein>
<organism evidence="3 4">
    <name type="scientific">Dictyostelium purpureum</name>
    <name type="common">Slime mold</name>
    <dbReference type="NCBI Taxonomy" id="5786"/>
    <lineage>
        <taxon>Eukaryota</taxon>
        <taxon>Amoebozoa</taxon>
        <taxon>Evosea</taxon>
        <taxon>Eumycetozoa</taxon>
        <taxon>Dictyostelia</taxon>
        <taxon>Dictyosteliales</taxon>
        <taxon>Dictyosteliaceae</taxon>
        <taxon>Dictyostelium</taxon>
    </lineage>
</organism>
<dbReference type="InterPro" id="IPR000594">
    <property type="entry name" value="ThiF_NAD_FAD-bd"/>
</dbReference>
<dbReference type="GO" id="GO:0061504">
    <property type="term" value="P:cyclic threonylcarbamoyladenosine biosynthetic process"/>
    <property type="evidence" value="ECO:0000318"/>
    <property type="project" value="GO_Central"/>
</dbReference>
<dbReference type="RefSeq" id="XP_003291109.1">
    <property type="nucleotide sequence ID" value="XM_003291061.1"/>
</dbReference>
<name>F0ZUL1_DICPU</name>
<evidence type="ECO:0000313" key="3">
    <source>
        <dbReference type="EMBL" id="EGC32379.1"/>
    </source>
</evidence>